<dbReference type="Gene3D" id="1.10.150.130">
    <property type="match status" value="1"/>
</dbReference>
<dbReference type="SUPFAM" id="SSF56349">
    <property type="entry name" value="DNA breaking-rejoining enzymes"/>
    <property type="match status" value="1"/>
</dbReference>
<feature type="non-terminal residue" evidence="3">
    <location>
        <position position="118"/>
    </location>
</feature>
<accession>A0A1M6MGS9</accession>
<dbReference type="GO" id="GO:0003677">
    <property type="term" value="F:DNA binding"/>
    <property type="evidence" value="ECO:0007669"/>
    <property type="project" value="UniProtKB-KW"/>
</dbReference>
<dbReference type="Pfam" id="PF13102">
    <property type="entry name" value="Phage_int_SAM_5"/>
    <property type="match status" value="1"/>
</dbReference>
<protein>
    <recommendedName>
        <fullName evidence="2">Phage integrase SAM-like domain-containing protein</fullName>
    </recommendedName>
</protein>
<reference evidence="4" key="1">
    <citation type="submission" date="2016-11" db="EMBL/GenBank/DDBJ databases">
        <authorList>
            <person name="Varghese N."/>
            <person name="Submissions S."/>
        </authorList>
    </citation>
    <scope>NUCLEOTIDE SEQUENCE [LARGE SCALE GENOMIC DNA]</scope>
    <source>
        <strain evidence="4">DSM 26884</strain>
    </source>
</reference>
<evidence type="ECO:0000256" key="1">
    <source>
        <dbReference type="ARBA" id="ARBA00023125"/>
    </source>
</evidence>
<organism evidence="3 4">
    <name type="scientific">Bacteroides stercorirosoris</name>
    <dbReference type="NCBI Taxonomy" id="871324"/>
    <lineage>
        <taxon>Bacteria</taxon>
        <taxon>Pseudomonadati</taxon>
        <taxon>Bacteroidota</taxon>
        <taxon>Bacteroidia</taxon>
        <taxon>Bacteroidales</taxon>
        <taxon>Bacteroidaceae</taxon>
        <taxon>Bacteroides</taxon>
    </lineage>
</organism>
<feature type="domain" description="Phage integrase SAM-like" evidence="2">
    <location>
        <begin position="2"/>
        <end position="84"/>
    </location>
</feature>
<evidence type="ECO:0000259" key="2">
    <source>
        <dbReference type="Pfam" id="PF13102"/>
    </source>
</evidence>
<dbReference type="InterPro" id="IPR025269">
    <property type="entry name" value="SAM-like_dom"/>
</dbReference>
<keyword evidence="1" id="KW-0238">DNA-binding</keyword>
<proteinExistence type="predicted"/>
<dbReference type="AlphaFoldDB" id="A0A1M6MGS9"/>
<sequence length="118" mass="13199">MSSVVAELEMNGQYGTAHVCGSVLRSVMAFGGEGLPVSGITPLWLKAYEGYLLHKGGKGLAWNTVSTYMRMLQAVYNRAVVRKLAAFIPHQFRDVFTGRKADHRRVLERDDMQKLLVE</sequence>
<name>A0A1M6MGS9_9BACE</name>
<dbReference type="InterPro" id="IPR011010">
    <property type="entry name" value="DNA_brk_join_enz"/>
</dbReference>
<gene>
    <name evidence="3" type="ORF">SAMN05444350_1842</name>
</gene>
<keyword evidence="4" id="KW-1185">Reference proteome</keyword>
<evidence type="ECO:0000313" key="4">
    <source>
        <dbReference type="Proteomes" id="UP000184192"/>
    </source>
</evidence>
<dbReference type="EMBL" id="FQZN01000084">
    <property type="protein sequence ID" value="SHJ82689.1"/>
    <property type="molecule type" value="Genomic_DNA"/>
</dbReference>
<dbReference type="Proteomes" id="UP000184192">
    <property type="component" value="Unassembled WGS sequence"/>
</dbReference>
<evidence type="ECO:0000313" key="3">
    <source>
        <dbReference type="EMBL" id="SHJ82689.1"/>
    </source>
</evidence>
<dbReference type="InterPro" id="IPR010998">
    <property type="entry name" value="Integrase_recombinase_N"/>
</dbReference>